<dbReference type="PROSITE" id="PS50928">
    <property type="entry name" value="ABC_TM1"/>
    <property type="match status" value="1"/>
</dbReference>
<dbReference type="InterPro" id="IPR000515">
    <property type="entry name" value="MetI-like"/>
</dbReference>
<dbReference type="CDD" id="cd06261">
    <property type="entry name" value="TM_PBP2"/>
    <property type="match status" value="1"/>
</dbReference>
<keyword evidence="4 7" id="KW-0812">Transmembrane</keyword>
<dbReference type="Pfam" id="PF00528">
    <property type="entry name" value="BPD_transp_1"/>
    <property type="match status" value="1"/>
</dbReference>
<dbReference type="Pfam" id="PF12911">
    <property type="entry name" value="OppC_N"/>
    <property type="match status" value="1"/>
</dbReference>
<keyword evidence="5 7" id="KW-1133">Transmembrane helix</keyword>
<sequence>MNEEKIESGAGIFFKKLKKNKGALVGAGILLFFIITSALAPVISPYPVNEMNFEDSLMGPSAAHWLGTDEFGRDIMTRMLHGGRVSLLMGLFAVSISGTVGVFLGVIAGYYRRLDIYIMQVMDILMSFPSLLMAIAIVAILGVGLTNAMIAVAIAVIPSFVRVVRGSVLSIRETEFVEASKALGVKDWKIIVKHILPNVTSPIIILATLEFGSTILAAAALSFLGLGAQPPNPEWGALVFVGKSFLSQAWWMTLFPGLAIMLVVLGFNLLGDGLRDALDPRSN</sequence>
<evidence type="ECO:0000313" key="10">
    <source>
        <dbReference type="Proteomes" id="UP001597218"/>
    </source>
</evidence>
<feature type="transmembrane region" description="Helical" evidence="7">
    <location>
        <begin position="248"/>
        <end position="271"/>
    </location>
</feature>
<feature type="domain" description="ABC transmembrane type-1" evidence="8">
    <location>
        <begin position="83"/>
        <end position="271"/>
    </location>
</feature>
<keyword evidence="3" id="KW-1003">Cell membrane</keyword>
<evidence type="ECO:0000256" key="1">
    <source>
        <dbReference type="ARBA" id="ARBA00004651"/>
    </source>
</evidence>
<dbReference type="RefSeq" id="WP_381535575.1">
    <property type="nucleotide sequence ID" value="NZ_JBHUGI010000004.1"/>
</dbReference>
<name>A0ABW4SD60_9BACL</name>
<dbReference type="SUPFAM" id="SSF161098">
    <property type="entry name" value="MetI-like"/>
    <property type="match status" value="1"/>
</dbReference>
<proteinExistence type="inferred from homology"/>
<keyword evidence="6 7" id="KW-0472">Membrane</keyword>
<feature type="transmembrane region" description="Helical" evidence="7">
    <location>
        <begin position="23"/>
        <end position="43"/>
    </location>
</feature>
<evidence type="ECO:0000256" key="3">
    <source>
        <dbReference type="ARBA" id="ARBA00022475"/>
    </source>
</evidence>
<dbReference type="InterPro" id="IPR025966">
    <property type="entry name" value="OppC_N"/>
</dbReference>
<keyword evidence="2 7" id="KW-0813">Transport</keyword>
<evidence type="ECO:0000256" key="6">
    <source>
        <dbReference type="ARBA" id="ARBA00023136"/>
    </source>
</evidence>
<comment type="caution">
    <text evidence="9">The sequence shown here is derived from an EMBL/GenBank/DDBJ whole genome shotgun (WGS) entry which is preliminary data.</text>
</comment>
<dbReference type="PANTHER" id="PTHR43386">
    <property type="entry name" value="OLIGOPEPTIDE TRANSPORT SYSTEM PERMEASE PROTEIN APPC"/>
    <property type="match status" value="1"/>
</dbReference>
<feature type="transmembrane region" description="Helical" evidence="7">
    <location>
        <begin position="203"/>
        <end position="228"/>
    </location>
</feature>
<feature type="transmembrane region" description="Helical" evidence="7">
    <location>
        <begin position="87"/>
        <end position="111"/>
    </location>
</feature>
<dbReference type="Proteomes" id="UP001597218">
    <property type="component" value="Unassembled WGS sequence"/>
</dbReference>
<dbReference type="InterPro" id="IPR035906">
    <property type="entry name" value="MetI-like_sf"/>
</dbReference>
<evidence type="ECO:0000256" key="4">
    <source>
        <dbReference type="ARBA" id="ARBA00022692"/>
    </source>
</evidence>
<dbReference type="Gene3D" id="1.10.3720.10">
    <property type="entry name" value="MetI-like"/>
    <property type="match status" value="1"/>
</dbReference>
<protein>
    <submittedName>
        <fullName evidence="9">ABC transporter permease</fullName>
    </submittedName>
</protein>
<feature type="transmembrane region" description="Helical" evidence="7">
    <location>
        <begin position="148"/>
        <end position="164"/>
    </location>
</feature>
<keyword evidence="10" id="KW-1185">Reference proteome</keyword>
<accession>A0ABW4SD60</accession>
<evidence type="ECO:0000313" key="9">
    <source>
        <dbReference type="EMBL" id="MFD1926770.1"/>
    </source>
</evidence>
<dbReference type="PANTHER" id="PTHR43386:SF1">
    <property type="entry name" value="D,D-DIPEPTIDE TRANSPORT SYSTEM PERMEASE PROTEIN DDPC-RELATED"/>
    <property type="match status" value="1"/>
</dbReference>
<evidence type="ECO:0000256" key="5">
    <source>
        <dbReference type="ARBA" id="ARBA00022989"/>
    </source>
</evidence>
<evidence type="ECO:0000256" key="2">
    <source>
        <dbReference type="ARBA" id="ARBA00022448"/>
    </source>
</evidence>
<evidence type="ECO:0000259" key="8">
    <source>
        <dbReference type="PROSITE" id="PS50928"/>
    </source>
</evidence>
<gene>
    <name evidence="9" type="ORF">ACFSFY_01605</name>
</gene>
<comment type="subcellular location">
    <subcellularLocation>
        <location evidence="1 7">Cell membrane</location>
        <topology evidence="1 7">Multi-pass membrane protein</topology>
    </subcellularLocation>
</comment>
<comment type="similarity">
    <text evidence="7">Belongs to the binding-protein-dependent transport system permease family.</text>
</comment>
<reference evidence="10" key="1">
    <citation type="journal article" date="2019" name="Int. J. Syst. Evol. Microbiol.">
        <title>The Global Catalogue of Microorganisms (GCM) 10K type strain sequencing project: providing services to taxonomists for standard genome sequencing and annotation.</title>
        <authorList>
            <consortium name="The Broad Institute Genomics Platform"/>
            <consortium name="The Broad Institute Genome Sequencing Center for Infectious Disease"/>
            <person name="Wu L."/>
            <person name="Ma J."/>
        </authorList>
    </citation>
    <scope>NUCLEOTIDE SEQUENCE [LARGE SCALE GENOMIC DNA]</scope>
    <source>
        <strain evidence="10">CGMCC 4.7177</strain>
    </source>
</reference>
<dbReference type="InterPro" id="IPR050366">
    <property type="entry name" value="BP-dependent_transpt_permease"/>
</dbReference>
<organism evidence="9 10">
    <name type="scientific">Sporosarcina siberiensis</name>
    <dbReference type="NCBI Taxonomy" id="1365606"/>
    <lineage>
        <taxon>Bacteria</taxon>
        <taxon>Bacillati</taxon>
        <taxon>Bacillota</taxon>
        <taxon>Bacilli</taxon>
        <taxon>Bacillales</taxon>
        <taxon>Caryophanaceae</taxon>
        <taxon>Sporosarcina</taxon>
    </lineage>
</organism>
<feature type="transmembrane region" description="Helical" evidence="7">
    <location>
        <begin position="123"/>
        <end position="142"/>
    </location>
</feature>
<evidence type="ECO:0000256" key="7">
    <source>
        <dbReference type="RuleBase" id="RU363032"/>
    </source>
</evidence>
<dbReference type="EMBL" id="JBHUGI010000004">
    <property type="protein sequence ID" value="MFD1926770.1"/>
    <property type="molecule type" value="Genomic_DNA"/>
</dbReference>